<dbReference type="GO" id="GO:0005509">
    <property type="term" value="F:calcium ion binding"/>
    <property type="evidence" value="ECO:0007669"/>
    <property type="project" value="InterPro"/>
</dbReference>
<dbReference type="PROSITE" id="PS50222">
    <property type="entry name" value="EF_HAND_2"/>
    <property type="match status" value="2"/>
</dbReference>
<dbReference type="PROSITE" id="PS50042">
    <property type="entry name" value="CNMP_BINDING_3"/>
    <property type="match status" value="2"/>
</dbReference>
<evidence type="ECO:0000256" key="9">
    <source>
        <dbReference type="ARBA" id="ARBA00022992"/>
    </source>
</evidence>
<feature type="binding site" evidence="11">
    <location>
        <position position="179"/>
    </location>
    <ligand>
        <name>ATP</name>
        <dbReference type="ChEBI" id="CHEBI:30616"/>
    </ligand>
</feature>
<feature type="domain" description="EF-hand" evidence="15">
    <location>
        <begin position="487"/>
        <end position="522"/>
    </location>
</feature>
<keyword evidence="8 11" id="KW-0067">ATP-binding</keyword>
<sequence>MFNALRSASRRRASKLTITSNPVSAANDAISNSSAAAVALLLIALAYERIGNGNDEDAKCGCSNQDNAQAQPQPDTTTSMQQSSFFTNWSSSNAIGSGRPFAPLSAAQCEHSTSRFHLLPDHDLRLQRSVTSKRMSQEAVTRSFFSLYEVDFDNPLGSGAYGDVYLCRDRATGEKYALKKIPKEYTQNAEFQREMNALLHLRANGGHPNICMLKANFDEEDDYLLVFDLVDGGEMFYHLIQHGAYSEADASRLVRQVASALDFCHGIGVVHADLKPENIMLRNYLLQKNRADFMVKLIDFGCSEVLSHPEEHSGTRLPSRKLTHADGATTAYCPPEAFDNDSIDIDPSVDMWALGVIIFTMLLGRHPFDLDCDATDEEIGRRIKEQRRPPLKDCPFDVEISDSAIDLLTRLMEPDPKKRMTAYEMLHHPWVTGETAREEVIEDSVKRLKQVQRYKSGLEKSVIESLLSFSDQDDEDSDVQLEPKDNKRTPLLERAFDNIDKDKKGFLSKKDLKSLPTSQLMRRTTTNRESSREEGDDKMSFTNFSDLVGENLKSVHFPRGHVIYNEDDDGDYVYFINSGTIEVSTKDGFRTKKGQGAYFGKGGILGRKRKTTITCTTPVNVIKMDKTLFEKYIMKGSNIGLKLREKANTERFSRAVSIMNRHGDMFETTYKQGDVIFDNGQVPRDAFIVKEGIIDINAAEHKIYTVKKGRLFGVQSHVLKRNRQAAAVCKTDTCVVQSMPYEKLQALADNYPELQDTLKHLALRQEFRRAMVLQRKKSFPNRDELKEAFDEVDVDRSGTLDAKEIHNLMESLGMAFSDKDLALLVSSLDLGGTGEVNFSEFESVFGNAA</sequence>
<dbReference type="InterPro" id="IPR011009">
    <property type="entry name" value="Kinase-like_dom_sf"/>
</dbReference>
<keyword evidence="9" id="KW-0142">cGMP-binding</keyword>
<feature type="domain" description="Cyclic nucleotide-binding" evidence="14">
    <location>
        <begin position="548"/>
        <end position="650"/>
    </location>
</feature>
<evidence type="ECO:0000256" key="10">
    <source>
        <dbReference type="ARBA" id="ARBA00024334"/>
    </source>
</evidence>
<evidence type="ECO:0000256" key="1">
    <source>
        <dbReference type="ARBA" id="ARBA00001946"/>
    </source>
</evidence>
<dbReference type="SMART" id="SM00220">
    <property type="entry name" value="S_TKc"/>
    <property type="match status" value="1"/>
</dbReference>
<feature type="domain" description="Protein kinase" evidence="13">
    <location>
        <begin position="150"/>
        <end position="431"/>
    </location>
</feature>
<feature type="domain" description="Cyclic nucleotide-binding" evidence="14">
    <location>
        <begin position="665"/>
        <end position="732"/>
    </location>
</feature>
<proteinExistence type="inferred from homology"/>
<evidence type="ECO:0000259" key="15">
    <source>
        <dbReference type="PROSITE" id="PS50222"/>
    </source>
</evidence>
<dbReference type="EC" id="2.7.11.-" evidence="16"/>
<evidence type="ECO:0000256" key="8">
    <source>
        <dbReference type="ARBA" id="ARBA00022840"/>
    </source>
</evidence>
<dbReference type="GO" id="GO:0030553">
    <property type="term" value="F:cGMP binding"/>
    <property type="evidence" value="ECO:0007669"/>
    <property type="project" value="UniProtKB-KW"/>
</dbReference>
<dbReference type="InterPro" id="IPR011992">
    <property type="entry name" value="EF-hand-dom_pair"/>
</dbReference>
<dbReference type="CDD" id="cd00051">
    <property type="entry name" value="EFh"/>
    <property type="match status" value="1"/>
</dbReference>
<feature type="compositionally biased region" description="Basic and acidic residues" evidence="12">
    <location>
        <begin position="529"/>
        <end position="539"/>
    </location>
</feature>
<dbReference type="PROSITE" id="PS50011">
    <property type="entry name" value="PROTEIN_KINASE_DOM"/>
    <property type="match status" value="1"/>
</dbReference>
<dbReference type="InterPro" id="IPR000595">
    <property type="entry name" value="cNMP-bd_dom"/>
</dbReference>
<dbReference type="CDD" id="cd00038">
    <property type="entry name" value="CAP_ED"/>
    <property type="match status" value="2"/>
</dbReference>
<evidence type="ECO:0000256" key="6">
    <source>
        <dbReference type="ARBA" id="ARBA00022777"/>
    </source>
</evidence>
<dbReference type="InterPro" id="IPR018490">
    <property type="entry name" value="cNMP-bd_dom_sf"/>
</dbReference>
<dbReference type="EMBL" id="JATAAI010000056">
    <property type="protein sequence ID" value="KAK1732857.1"/>
    <property type="molecule type" value="Genomic_DNA"/>
</dbReference>
<feature type="region of interest" description="Disordered" evidence="12">
    <location>
        <begin position="517"/>
        <end position="539"/>
    </location>
</feature>
<dbReference type="SUPFAM" id="SSF51206">
    <property type="entry name" value="cAMP-binding domain-like"/>
    <property type="match status" value="2"/>
</dbReference>
<comment type="caution">
    <text evidence="16">The sequence shown here is derived from an EMBL/GenBank/DDBJ whole genome shotgun (WGS) entry which is preliminary data.</text>
</comment>
<dbReference type="PROSITE" id="PS00107">
    <property type="entry name" value="PROTEIN_KINASE_ATP"/>
    <property type="match status" value="1"/>
</dbReference>
<dbReference type="InterPro" id="IPR017441">
    <property type="entry name" value="Protein_kinase_ATP_BS"/>
</dbReference>
<dbReference type="PROSITE" id="PS00018">
    <property type="entry name" value="EF_HAND_1"/>
    <property type="match status" value="1"/>
</dbReference>
<dbReference type="InterPro" id="IPR002048">
    <property type="entry name" value="EF_hand_dom"/>
</dbReference>
<dbReference type="Proteomes" id="UP001224775">
    <property type="component" value="Unassembled WGS sequence"/>
</dbReference>
<keyword evidence="7" id="KW-0106">Calcium</keyword>
<keyword evidence="6 16" id="KW-0418">Kinase</keyword>
<dbReference type="Pfam" id="PF13499">
    <property type="entry name" value="EF-hand_7"/>
    <property type="match status" value="1"/>
</dbReference>
<keyword evidence="3" id="KW-0140">cGMP</keyword>
<dbReference type="InterPro" id="IPR018247">
    <property type="entry name" value="EF_Hand_1_Ca_BS"/>
</dbReference>
<dbReference type="Pfam" id="PF00027">
    <property type="entry name" value="cNMP_binding"/>
    <property type="match status" value="2"/>
</dbReference>
<dbReference type="Pfam" id="PF00069">
    <property type="entry name" value="Pkinase"/>
    <property type="match status" value="1"/>
</dbReference>
<evidence type="ECO:0000256" key="11">
    <source>
        <dbReference type="PROSITE-ProRule" id="PRU10141"/>
    </source>
</evidence>
<evidence type="ECO:0000256" key="7">
    <source>
        <dbReference type="ARBA" id="ARBA00022837"/>
    </source>
</evidence>
<evidence type="ECO:0000256" key="3">
    <source>
        <dbReference type="ARBA" id="ARBA00022535"/>
    </source>
</evidence>
<keyword evidence="2" id="KW-0723">Serine/threonine-protein kinase</keyword>
<reference evidence="16" key="1">
    <citation type="submission" date="2023-06" db="EMBL/GenBank/DDBJ databases">
        <title>Survivors Of The Sea: Transcriptome response of Skeletonema marinoi to long-term dormancy.</title>
        <authorList>
            <person name="Pinder M.I.M."/>
            <person name="Kourtchenko O."/>
            <person name="Robertson E.K."/>
            <person name="Larsson T."/>
            <person name="Maumus F."/>
            <person name="Osuna-Cruz C.M."/>
            <person name="Vancaester E."/>
            <person name="Stenow R."/>
            <person name="Vandepoele K."/>
            <person name="Ploug H."/>
            <person name="Bruchert V."/>
            <person name="Godhe A."/>
            <person name="Topel M."/>
        </authorList>
    </citation>
    <scope>NUCLEOTIDE SEQUENCE</scope>
    <source>
        <strain evidence="16">R05AC</strain>
    </source>
</reference>
<dbReference type="SUPFAM" id="SSF47473">
    <property type="entry name" value="EF-hand"/>
    <property type="match status" value="1"/>
</dbReference>
<keyword evidence="4 16" id="KW-0808">Transferase</keyword>
<dbReference type="PROSITE" id="PS00108">
    <property type="entry name" value="PROTEIN_KINASE_ST"/>
    <property type="match status" value="1"/>
</dbReference>
<protein>
    <submittedName>
        <fullName evidence="16">Serine/threonine-protein kinase</fullName>
        <ecNumber evidence="16">2.7.11.-</ecNumber>
    </submittedName>
</protein>
<dbReference type="InterPro" id="IPR000719">
    <property type="entry name" value="Prot_kinase_dom"/>
</dbReference>
<dbReference type="Gene3D" id="1.10.510.10">
    <property type="entry name" value="Transferase(Phosphotransferase) domain 1"/>
    <property type="match status" value="1"/>
</dbReference>
<feature type="domain" description="EF-hand" evidence="15">
    <location>
        <begin position="780"/>
        <end position="815"/>
    </location>
</feature>
<evidence type="ECO:0000313" key="17">
    <source>
        <dbReference type="Proteomes" id="UP001224775"/>
    </source>
</evidence>
<keyword evidence="5 11" id="KW-0547">Nucleotide-binding</keyword>
<evidence type="ECO:0000259" key="13">
    <source>
        <dbReference type="PROSITE" id="PS50011"/>
    </source>
</evidence>
<evidence type="ECO:0000259" key="14">
    <source>
        <dbReference type="PROSITE" id="PS50042"/>
    </source>
</evidence>
<dbReference type="Gene3D" id="1.10.238.10">
    <property type="entry name" value="EF-hand"/>
    <property type="match status" value="2"/>
</dbReference>
<comment type="similarity">
    <text evidence="10">Belongs to the protein kinase superfamily. Ser/Thr protein kinase family. CDPK subfamily.</text>
</comment>
<dbReference type="Gene3D" id="3.30.200.20">
    <property type="entry name" value="Phosphorylase Kinase, domain 1"/>
    <property type="match status" value="1"/>
</dbReference>
<comment type="cofactor">
    <cofactor evidence="1">
        <name>Mg(2+)</name>
        <dbReference type="ChEBI" id="CHEBI:18420"/>
    </cofactor>
</comment>
<organism evidence="16 17">
    <name type="scientific">Skeletonema marinoi</name>
    <dbReference type="NCBI Taxonomy" id="267567"/>
    <lineage>
        <taxon>Eukaryota</taxon>
        <taxon>Sar</taxon>
        <taxon>Stramenopiles</taxon>
        <taxon>Ochrophyta</taxon>
        <taxon>Bacillariophyta</taxon>
        <taxon>Coscinodiscophyceae</taxon>
        <taxon>Thalassiosirophycidae</taxon>
        <taxon>Thalassiosirales</taxon>
        <taxon>Skeletonemataceae</taxon>
        <taxon>Skeletonema</taxon>
        <taxon>Skeletonema marinoi-dohrnii complex</taxon>
    </lineage>
</organism>
<dbReference type="SMART" id="SM00100">
    <property type="entry name" value="cNMP"/>
    <property type="match status" value="2"/>
</dbReference>
<evidence type="ECO:0000313" key="16">
    <source>
        <dbReference type="EMBL" id="KAK1732857.1"/>
    </source>
</evidence>
<dbReference type="InterPro" id="IPR008271">
    <property type="entry name" value="Ser/Thr_kinase_AS"/>
</dbReference>
<dbReference type="GO" id="GO:0004674">
    <property type="term" value="F:protein serine/threonine kinase activity"/>
    <property type="evidence" value="ECO:0007669"/>
    <property type="project" value="UniProtKB-KW"/>
</dbReference>
<dbReference type="Pfam" id="PF13202">
    <property type="entry name" value="EF-hand_5"/>
    <property type="match status" value="1"/>
</dbReference>
<accession>A0AAD8XSE9</accession>
<dbReference type="AlphaFoldDB" id="A0AAD8XSE9"/>
<evidence type="ECO:0000256" key="2">
    <source>
        <dbReference type="ARBA" id="ARBA00022527"/>
    </source>
</evidence>
<dbReference type="InterPro" id="IPR014710">
    <property type="entry name" value="RmlC-like_jellyroll"/>
</dbReference>
<evidence type="ECO:0000256" key="5">
    <source>
        <dbReference type="ARBA" id="ARBA00022741"/>
    </source>
</evidence>
<dbReference type="GO" id="GO:0005524">
    <property type="term" value="F:ATP binding"/>
    <property type="evidence" value="ECO:0007669"/>
    <property type="project" value="UniProtKB-UniRule"/>
</dbReference>
<dbReference type="Gene3D" id="2.60.120.10">
    <property type="entry name" value="Jelly Rolls"/>
    <property type="match status" value="2"/>
</dbReference>
<dbReference type="SUPFAM" id="SSF56112">
    <property type="entry name" value="Protein kinase-like (PK-like)"/>
    <property type="match status" value="1"/>
</dbReference>
<evidence type="ECO:0000256" key="4">
    <source>
        <dbReference type="ARBA" id="ARBA00022679"/>
    </source>
</evidence>
<gene>
    <name evidence="16" type="ORF">QTG54_016395</name>
</gene>
<dbReference type="PANTHER" id="PTHR24349">
    <property type="entry name" value="SERINE/THREONINE-PROTEIN KINASE"/>
    <property type="match status" value="1"/>
</dbReference>
<feature type="region of interest" description="Disordered" evidence="12">
    <location>
        <begin position="62"/>
        <end position="82"/>
    </location>
</feature>
<keyword evidence="17" id="KW-1185">Reference proteome</keyword>
<dbReference type="InterPro" id="IPR050205">
    <property type="entry name" value="CDPK_Ser/Thr_kinases"/>
</dbReference>
<dbReference type="SMART" id="SM00054">
    <property type="entry name" value="EFh"/>
    <property type="match status" value="3"/>
</dbReference>
<name>A0AAD8XSE9_9STRA</name>
<feature type="compositionally biased region" description="Polar residues" evidence="12">
    <location>
        <begin position="62"/>
        <end position="75"/>
    </location>
</feature>
<evidence type="ECO:0000256" key="12">
    <source>
        <dbReference type="SAM" id="MobiDB-lite"/>
    </source>
</evidence>